<dbReference type="Proteomes" id="UP001208041">
    <property type="component" value="Unassembled WGS sequence"/>
</dbReference>
<name>A0AAE3LTY4_9RHOB</name>
<evidence type="ECO:0008006" key="4">
    <source>
        <dbReference type="Google" id="ProtNLM"/>
    </source>
</evidence>
<evidence type="ECO:0000256" key="1">
    <source>
        <dbReference type="SAM" id="MobiDB-lite"/>
    </source>
</evidence>
<gene>
    <name evidence="2" type="ORF">OH136_15670</name>
</gene>
<sequence>MGKKGGSAPKAPDANEVAKAESQYNRLNTYSPSGAGVRYGYTNSKGKFVEGQPKGNAQAAVMQKESATQRKLRQLLEPASVNVTKSVLNDRMKNMPDVAEIGDRGDIAQTIFDRNMSMMEPTIEKGNERLISNLQARGLPVGGEAFNEAYGEQQRQTQDTISRLAMDADIAAGQEQSRLYGLEADARSRAMSELAAIMGGSYQAPTSQPSGSANPINYSGAANNQYNAELSQYQQKQKENMATANAAGSIAGALIKSSINFKTVKGYLNGNAATMALQRMPIHVWQYTPEHRPEGDHGGNHVGPIAEDFHALTGLGISTHIDPIDYLGILSSALKNALDRIDNLERELLYREGGN</sequence>
<dbReference type="AlphaFoldDB" id="A0AAE3LTY4"/>
<evidence type="ECO:0000313" key="3">
    <source>
        <dbReference type="Proteomes" id="UP001208041"/>
    </source>
</evidence>
<dbReference type="RefSeq" id="WP_263954973.1">
    <property type="nucleotide sequence ID" value="NZ_JAOYFC010000006.1"/>
</dbReference>
<proteinExistence type="predicted"/>
<evidence type="ECO:0000313" key="2">
    <source>
        <dbReference type="EMBL" id="MCV6826001.1"/>
    </source>
</evidence>
<protein>
    <recommendedName>
        <fullName evidence="4">Tail fiber domain-containing protein</fullName>
    </recommendedName>
</protein>
<reference evidence="2" key="1">
    <citation type="submission" date="2022-10" db="EMBL/GenBank/DDBJ databases">
        <authorList>
            <person name="Yue Y."/>
        </authorList>
    </citation>
    <scope>NUCLEOTIDE SEQUENCE</scope>
    <source>
        <strain evidence="2">Z654</strain>
    </source>
</reference>
<keyword evidence="3" id="KW-1185">Reference proteome</keyword>
<accession>A0AAE3LTY4</accession>
<comment type="caution">
    <text evidence="2">The sequence shown here is derived from an EMBL/GenBank/DDBJ whole genome shotgun (WGS) entry which is preliminary data.</text>
</comment>
<dbReference type="EMBL" id="JAOYFC010000006">
    <property type="protein sequence ID" value="MCV6826001.1"/>
    <property type="molecule type" value="Genomic_DNA"/>
</dbReference>
<feature type="region of interest" description="Disordered" evidence="1">
    <location>
        <begin position="1"/>
        <end position="29"/>
    </location>
</feature>
<organism evidence="2 3">
    <name type="scientific">Halocynthiibacter halioticoli</name>
    <dbReference type="NCBI Taxonomy" id="2986804"/>
    <lineage>
        <taxon>Bacteria</taxon>
        <taxon>Pseudomonadati</taxon>
        <taxon>Pseudomonadota</taxon>
        <taxon>Alphaproteobacteria</taxon>
        <taxon>Rhodobacterales</taxon>
        <taxon>Paracoccaceae</taxon>
        <taxon>Halocynthiibacter</taxon>
    </lineage>
</organism>